<reference evidence="1 2" key="1">
    <citation type="submission" date="2015-06" db="EMBL/GenBank/DDBJ databases">
        <title>Draft genome sequencing of a biphenyl-degrading bacterium, Janthinobacterium lividum MEG1.</title>
        <authorList>
            <person name="Shimodaira J."/>
            <person name="Hatta T."/>
        </authorList>
    </citation>
    <scope>NUCLEOTIDE SEQUENCE [LARGE SCALE GENOMIC DNA]</scope>
    <source>
        <strain evidence="1 2">MEG1</strain>
        <plasmid evidence="1">pMEG01</plasmid>
    </source>
</reference>
<evidence type="ECO:0000313" key="1">
    <source>
        <dbReference type="EMBL" id="OHV93763.1"/>
    </source>
</evidence>
<evidence type="ECO:0000313" key="2">
    <source>
        <dbReference type="Proteomes" id="UP000179840"/>
    </source>
</evidence>
<name>A0A1S1U3P4_9BURK</name>
<accession>A0A1S1U3P4</accession>
<gene>
    <name evidence="1" type="ORF">AKG95_28950</name>
</gene>
<organism evidence="1 2">
    <name type="scientific">Janthinobacterium lividum</name>
    <dbReference type="NCBI Taxonomy" id="29581"/>
    <lineage>
        <taxon>Bacteria</taxon>
        <taxon>Pseudomonadati</taxon>
        <taxon>Pseudomonadota</taxon>
        <taxon>Betaproteobacteria</taxon>
        <taxon>Burkholderiales</taxon>
        <taxon>Oxalobacteraceae</taxon>
        <taxon>Janthinobacterium</taxon>
    </lineage>
</organism>
<sequence length="63" mass="6728">MKGDAPFLGATVQEWDKAITGNMDKTLAQVKLRAMGNGPKRDASKATTFDLASFAGKRLSNAK</sequence>
<keyword evidence="1" id="KW-0614">Plasmid</keyword>
<proteinExistence type="predicted"/>
<protein>
    <submittedName>
        <fullName evidence="1">Uncharacterized protein</fullName>
    </submittedName>
</protein>
<comment type="caution">
    <text evidence="1">The sequence shown here is derived from an EMBL/GenBank/DDBJ whole genome shotgun (WGS) entry which is preliminary data.</text>
</comment>
<dbReference type="EMBL" id="LFKP01000016">
    <property type="protein sequence ID" value="OHV93763.1"/>
    <property type="molecule type" value="Genomic_DNA"/>
</dbReference>
<geneLocation type="plasmid" evidence="1">
    <name>pMEG01</name>
</geneLocation>
<dbReference type="Proteomes" id="UP000179840">
    <property type="component" value="Unassembled WGS sequence"/>
</dbReference>
<dbReference type="AlphaFoldDB" id="A0A1S1U3P4"/>